<dbReference type="InterPro" id="IPR029026">
    <property type="entry name" value="tRNA_m1G_MTases_N"/>
</dbReference>
<dbReference type="Pfam" id="PF00588">
    <property type="entry name" value="SpoU_methylase"/>
    <property type="match status" value="1"/>
</dbReference>
<evidence type="ECO:0000256" key="2">
    <source>
        <dbReference type="ARBA" id="ARBA00022603"/>
    </source>
</evidence>
<protein>
    <submittedName>
        <fullName evidence="8">rRNA methyltransferase 3, mitochondrial</fullName>
    </submittedName>
</protein>
<dbReference type="InterPro" id="IPR001537">
    <property type="entry name" value="SpoU_MeTrfase"/>
</dbReference>
<dbReference type="KEGG" id="ccin:107266985"/>
<dbReference type="GO" id="GO:0006396">
    <property type="term" value="P:RNA processing"/>
    <property type="evidence" value="ECO:0007669"/>
    <property type="project" value="InterPro"/>
</dbReference>
<dbReference type="Gene3D" id="3.40.1280.10">
    <property type="match status" value="1"/>
</dbReference>
<feature type="domain" description="tRNA/rRNA methyltransferase SpoU type" evidence="5">
    <location>
        <begin position="203"/>
        <end position="282"/>
    </location>
</feature>
<name>A0AAJ7BT26_CEPCN</name>
<keyword evidence="7" id="KW-1185">Reference proteome</keyword>
<dbReference type="InterPro" id="IPR051259">
    <property type="entry name" value="rRNA_Methyltransferase"/>
</dbReference>
<dbReference type="SUPFAM" id="SSF75217">
    <property type="entry name" value="alpha/beta knot"/>
    <property type="match status" value="2"/>
</dbReference>
<dbReference type="GO" id="GO:0008173">
    <property type="term" value="F:RNA methyltransferase activity"/>
    <property type="evidence" value="ECO:0007669"/>
    <property type="project" value="InterPro"/>
</dbReference>
<dbReference type="CDD" id="cd18106">
    <property type="entry name" value="SpoU-like_RNMTL1"/>
    <property type="match status" value="1"/>
</dbReference>
<comment type="similarity">
    <text evidence="1">Belongs to the class IV-like SAM-binding methyltransferase superfamily. RNA methyltransferase TrmH family.</text>
</comment>
<accession>A0AAJ7BT26</accession>
<organism evidence="7 8">
    <name type="scientific">Cephus cinctus</name>
    <name type="common">Wheat stem sawfly</name>
    <dbReference type="NCBI Taxonomy" id="211228"/>
    <lineage>
        <taxon>Eukaryota</taxon>
        <taxon>Metazoa</taxon>
        <taxon>Ecdysozoa</taxon>
        <taxon>Arthropoda</taxon>
        <taxon>Hexapoda</taxon>
        <taxon>Insecta</taxon>
        <taxon>Pterygota</taxon>
        <taxon>Neoptera</taxon>
        <taxon>Endopterygota</taxon>
        <taxon>Hymenoptera</taxon>
        <taxon>Cephoidea</taxon>
        <taxon>Cephidae</taxon>
        <taxon>Cephus</taxon>
    </lineage>
</organism>
<dbReference type="InterPro" id="IPR029064">
    <property type="entry name" value="Ribosomal_eL30-like_sf"/>
</dbReference>
<feature type="compositionally biased region" description="Basic and acidic residues" evidence="4">
    <location>
        <begin position="69"/>
        <end position="86"/>
    </location>
</feature>
<dbReference type="GeneID" id="107266985"/>
<evidence type="ECO:0000256" key="1">
    <source>
        <dbReference type="ARBA" id="ARBA00007228"/>
    </source>
</evidence>
<dbReference type="AlphaFoldDB" id="A0AAJ7BT26"/>
<evidence type="ECO:0000256" key="3">
    <source>
        <dbReference type="ARBA" id="ARBA00022679"/>
    </source>
</evidence>
<evidence type="ECO:0000256" key="4">
    <source>
        <dbReference type="SAM" id="MobiDB-lite"/>
    </source>
</evidence>
<keyword evidence="2 8" id="KW-0489">Methyltransferase</keyword>
<dbReference type="Gene3D" id="3.30.1330.30">
    <property type="match status" value="1"/>
</dbReference>
<dbReference type="SUPFAM" id="SSF55315">
    <property type="entry name" value="L30e-like"/>
    <property type="match status" value="1"/>
</dbReference>
<dbReference type="PANTHER" id="PTHR43191:SF2">
    <property type="entry name" value="RRNA METHYLTRANSFERASE 3, MITOCHONDRIAL"/>
    <property type="match status" value="1"/>
</dbReference>
<feature type="region of interest" description="Disordered" evidence="4">
    <location>
        <begin position="66"/>
        <end position="86"/>
    </location>
</feature>
<evidence type="ECO:0000313" key="7">
    <source>
        <dbReference type="Proteomes" id="UP000694920"/>
    </source>
</evidence>
<dbReference type="Proteomes" id="UP000694920">
    <property type="component" value="Unplaced"/>
</dbReference>
<dbReference type="GO" id="GO:0032259">
    <property type="term" value="P:methylation"/>
    <property type="evidence" value="ECO:0007669"/>
    <property type="project" value="UniProtKB-KW"/>
</dbReference>
<keyword evidence="3" id="KW-0808">Transferase</keyword>
<dbReference type="InterPro" id="IPR029028">
    <property type="entry name" value="Alpha/beta_knot_MTases"/>
</dbReference>
<gene>
    <name evidence="8" type="primary">LOC107266985</name>
</gene>
<dbReference type="Pfam" id="PF22435">
    <property type="entry name" value="MRM3-like_sub_bind"/>
    <property type="match status" value="1"/>
</dbReference>
<dbReference type="GO" id="GO:0003723">
    <property type="term" value="F:RNA binding"/>
    <property type="evidence" value="ECO:0007669"/>
    <property type="project" value="InterPro"/>
</dbReference>
<dbReference type="RefSeq" id="XP_015593597.1">
    <property type="nucleotide sequence ID" value="XM_015738111.2"/>
</dbReference>
<evidence type="ECO:0000313" key="8">
    <source>
        <dbReference type="RefSeq" id="XP_015593597.1"/>
    </source>
</evidence>
<reference evidence="8" key="1">
    <citation type="submission" date="2025-08" db="UniProtKB">
        <authorList>
            <consortium name="RefSeq"/>
        </authorList>
    </citation>
    <scope>IDENTIFICATION</scope>
</reference>
<evidence type="ECO:0000259" key="5">
    <source>
        <dbReference type="Pfam" id="PF00588"/>
    </source>
</evidence>
<dbReference type="PANTHER" id="PTHR43191">
    <property type="entry name" value="RRNA METHYLTRANSFERASE 3"/>
    <property type="match status" value="1"/>
</dbReference>
<sequence>MLISRCFLRINALRATTVTPLPHVQTRDNWTSRRPSAIVNENEVFGDVEHSPKINIRNRGLNVKRQKQNHVEARSETESTSDKTLDEGLPHFQKLDQDNNIIPSLMIQIKSRKARTKVDQILLEGHRQIKDALDAGMIPEIIIFSRKTDLMNLPLPHEGIKIYKVPYKSIQLWSNLTTTPGLMGIFKTPNLDDRESIPGAIPLTIICDNVREPGNLGSILRAALGVGCHKVILTKGCVDLWEPKVLRSAAGAHFRLLIKKAERWEDIESLIDTDANVFIADNIVNMKSNADELDSKIKSEMPSEETSINEDDDNVKTINPQEGQSLSVSSEFIQPRNTNSRILRDIINSLPLLPYYAMNYTQKHNILIIGGETEGISYNSYRFTKLQNGVRVNIPLTAGVDSLNTGMALGIVAFEVKRQYIIGGNSNK</sequence>
<proteinExistence type="inferred from homology"/>
<dbReference type="InterPro" id="IPR053888">
    <property type="entry name" value="MRM3-like_sub_bind"/>
</dbReference>
<feature type="domain" description="MRM3-like substrate binding" evidence="6">
    <location>
        <begin position="108"/>
        <end position="183"/>
    </location>
</feature>
<evidence type="ECO:0000259" key="6">
    <source>
        <dbReference type="Pfam" id="PF22435"/>
    </source>
</evidence>